<proteinExistence type="predicted"/>
<evidence type="ECO:0000313" key="3">
    <source>
        <dbReference type="Proteomes" id="UP000013167"/>
    </source>
</evidence>
<comment type="caution">
    <text evidence="2">The sequence shown here is derived from an EMBL/GenBank/DDBJ whole genome shotgun (WGS) entry which is preliminary data.</text>
</comment>
<keyword evidence="3" id="KW-1185">Reference proteome</keyword>
<dbReference type="HOGENOM" id="CLU_2940281_0_0_11"/>
<organism evidence="2 3">
    <name type="scientific">Phycicoccus elongatus Lp2</name>
    <dbReference type="NCBI Taxonomy" id="1193181"/>
    <lineage>
        <taxon>Bacteria</taxon>
        <taxon>Bacillati</taxon>
        <taxon>Actinomycetota</taxon>
        <taxon>Actinomycetes</taxon>
        <taxon>Micrococcales</taxon>
        <taxon>Intrasporangiaceae</taxon>
        <taxon>Phycicoccus</taxon>
    </lineage>
</organism>
<feature type="compositionally biased region" description="Polar residues" evidence="1">
    <location>
        <begin position="50"/>
        <end position="60"/>
    </location>
</feature>
<accession>N0E184</accession>
<name>N0E184_9MICO</name>
<gene>
    <name evidence="2" type="ORF">BN10_20010</name>
</gene>
<sequence length="60" mass="6517">MRLKHLPPSGRHDHHAAHPTSVADTRPDQRKHVRNLSKTLPPAATRAAGITTSGHTDPKS</sequence>
<dbReference type="AlphaFoldDB" id="N0E184"/>
<evidence type="ECO:0000313" key="2">
    <source>
        <dbReference type="EMBL" id="CCH69546.1"/>
    </source>
</evidence>
<feature type="region of interest" description="Disordered" evidence="1">
    <location>
        <begin position="1"/>
        <end position="60"/>
    </location>
</feature>
<evidence type="ECO:0000256" key="1">
    <source>
        <dbReference type="SAM" id="MobiDB-lite"/>
    </source>
</evidence>
<dbReference type="STRING" id="1193181.BN10_20010"/>
<protein>
    <submittedName>
        <fullName evidence="2">Uncharacterized protein</fullName>
    </submittedName>
</protein>
<dbReference type="EMBL" id="CAIZ01000086">
    <property type="protein sequence ID" value="CCH69546.1"/>
    <property type="molecule type" value="Genomic_DNA"/>
</dbReference>
<dbReference type="Proteomes" id="UP000013167">
    <property type="component" value="Unassembled WGS sequence"/>
</dbReference>
<reference evidence="2 3" key="1">
    <citation type="journal article" date="2013" name="ISME J.">
        <title>A metabolic model for members of the genus Tetrasphaera involved in enhanced biological phosphorus removal.</title>
        <authorList>
            <person name="Kristiansen R."/>
            <person name="Nguyen H.T.T."/>
            <person name="Saunders A.M."/>
            <person name="Nielsen J.L."/>
            <person name="Wimmer R."/>
            <person name="Le V.Q."/>
            <person name="McIlroy S.J."/>
            <person name="Petrovski S."/>
            <person name="Seviour R.J."/>
            <person name="Calteau A."/>
            <person name="Nielsen K.L."/>
            <person name="Nielsen P.H."/>
        </authorList>
    </citation>
    <scope>NUCLEOTIDE SEQUENCE [LARGE SCALE GENOMIC DNA]</scope>
    <source>
        <strain evidence="2 3">Lp2</strain>
    </source>
</reference>